<feature type="domain" description="Histidine kinase" evidence="9">
    <location>
        <begin position="222"/>
        <end position="424"/>
    </location>
</feature>
<evidence type="ECO:0000313" key="11">
    <source>
        <dbReference type="Proteomes" id="UP001139150"/>
    </source>
</evidence>
<dbReference type="PANTHER" id="PTHR43065:SF10">
    <property type="entry name" value="PEROXIDE STRESS-ACTIVATED HISTIDINE KINASE MAK3"/>
    <property type="match status" value="1"/>
</dbReference>
<dbReference type="Pfam" id="PF14417">
    <property type="entry name" value="MEDS"/>
    <property type="match status" value="1"/>
</dbReference>
<dbReference type="Proteomes" id="UP001139150">
    <property type="component" value="Unassembled WGS sequence"/>
</dbReference>
<protein>
    <recommendedName>
        <fullName evidence="2">histidine kinase</fullName>
        <ecNumber evidence="2">2.7.13.3</ecNumber>
    </recommendedName>
</protein>
<dbReference type="InterPro" id="IPR036890">
    <property type="entry name" value="HATPase_C_sf"/>
</dbReference>
<dbReference type="InterPro" id="IPR005467">
    <property type="entry name" value="His_kinase_dom"/>
</dbReference>
<dbReference type="Pfam" id="PF02518">
    <property type="entry name" value="HATPase_c"/>
    <property type="match status" value="1"/>
</dbReference>
<dbReference type="CDD" id="cd00082">
    <property type="entry name" value="HisKA"/>
    <property type="match status" value="1"/>
</dbReference>
<dbReference type="InterPro" id="IPR036097">
    <property type="entry name" value="HisK_dim/P_sf"/>
</dbReference>
<keyword evidence="3" id="KW-0597">Phosphoprotein</keyword>
<dbReference type="AlphaFoldDB" id="A0A9X2I6Z4"/>
<dbReference type="PANTHER" id="PTHR43065">
    <property type="entry name" value="SENSOR HISTIDINE KINASE"/>
    <property type="match status" value="1"/>
</dbReference>
<dbReference type="Gene3D" id="1.10.287.130">
    <property type="match status" value="1"/>
</dbReference>
<dbReference type="SUPFAM" id="SSF55874">
    <property type="entry name" value="ATPase domain of HSP90 chaperone/DNA topoisomerase II/histidine kinase"/>
    <property type="match status" value="1"/>
</dbReference>
<evidence type="ECO:0000256" key="1">
    <source>
        <dbReference type="ARBA" id="ARBA00000085"/>
    </source>
</evidence>
<dbReference type="SMART" id="SM00387">
    <property type="entry name" value="HATPase_c"/>
    <property type="match status" value="1"/>
</dbReference>
<keyword evidence="4" id="KW-0808">Transferase</keyword>
<keyword evidence="7 10" id="KW-0067">ATP-binding</keyword>
<dbReference type="EMBL" id="JAKRYL010000008">
    <property type="protein sequence ID" value="MCL7747430.1"/>
    <property type="molecule type" value="Genomic_DNA"/>
</dbReference>
<dbReference type="GO" id="GO:0005524">
    <property type="term" value="F:ATP binding"/>
    <property type="evidence" value="ECO:0007669"/>
    <property type="project" value="UniProtKB-KW"/>
</dbReference>
<keyword evidence="5" id="KW-0547">Nucleotide-binding</keyword>
<comment type="catalytic activity">
    <reaction evidence="1">
        <text>ATP + protein L-histidine = ADP + protein N-phospho-L-histidine.</text>
        <dbReference type="EC" id="2.7.13.3"/>
    </reaction>
</comment>
<comment type="caution">
    <text evidence="10">The sequence shown here is derived from an EMBL/GenBank/DDBJ whole genome shotgun (WGS) entry which is preliminary data.</text>
</comment>
<dbReference type="Gene3D" id="3.30.565.10">
    <property type="entry name" value="Histidine kinase-like ATPase, C-terminal domain"/>
    <property type="match status" value="1"/>
</dbReference>
<dbReference type="PROSITE" id="PS50109">
    <property type="entry name" value="HIS_KIN"/>
    <property type="match status" value="1"/>
</dbReference>
<name>A0A9X2I6Z4_9BACI</name>
<evidence type="ECO:0000313" key="10">
    <source>
        <dbReference type="EMBL" id="MCL7747430.1"/>
    </source>
</evidence>
<keyword evidence="11" id="KW-1185">Reference proteome</keyword>
<dbReference type="InterPro" id="IPR003594">
    <property type="entry name" value="HATPase_dom"/>
</dbReference>
<dbReference type="Pfam" id="PF00512">
    <property type="entry name" value="HisKA"/>
    <property type="match status" value="1"/>
</dbReference>
<evidence type="ECO:0000256" key="6">
    <source>
        <dbReference type="ARBA" id="ARBA00022777"/>
    </source>
</evidence>
<dbReference type="SUPFAM" id="SSF47384">
    <property type="entry name" value="Homodimeric domain of signal transducing histidine kinase"/>
    <property type="match status" value="1"/>
</dbReference>
<dbReference type="RefSeq" id="WP_250096333.1">
    <property type="nucleotide sequence ID" value="NZ_JAKRYL010000008.1"/>
</dbReference>
<gene>
    <name evidence="10" type="ORF">MF646_09885</name>
</gene>
<evidence type="ECO:0000256" key="8">
    <source>
        <dbReference type="ARBA" id="ARBA00023012"/>
    </source>
</evidence>
<organism evidence="10 11">
    <name type="scientific">Halalkalibacter alkaliphilus</name>
    <dbReference type="NCBI Taxonomy" id="2917993"/>
    <lineage>
        <taxon>Bacteria</taxon>
        <taxon>Bacillati</taxon>
        <taxon>Bacillota</taxon>
        <taxon>Bacilli</taxon>
        <taxon>Bacillales</taxon>
        <taxon>Bacillaceae</taxon>
        <taxon>Halalkalibacter</taxon>
    </lineage>
</organism>
<dbReference type="EC" id="2.7.13.3" evidence="2"/>
<evidence type="ECO:0000256" key="5">
    <source>
        <dbReference type="ARBA" id="ARBA00022741"/>
    </source>
</evidence>
<dbReference type="InterPro" id="IPR004358">
    <property type="entry name" value="Sig_transdc_His_kin-like_C"/>
</dbReference>
<evidence type="ECO:0000256" key="4">
    <source>
        <dbReference type="ARBA" id="ARBA00022679"/>
    </source>
</evidence>
<keyword evidence="8" id="KW-0902">Two-component regulatory system</keyword>
<sequence length="427" mass="48960">MSSRDFEFTSTLRLSSGCHILYSYSQLDAYVNNAVSFIQEGLDKDQHVVFIDSKEHMNKLIPLLETKQLSEQILFLNADHFYCFQDGIEQTIRNYRQYIKPFLQSTKPIRIWGNVNSKYDVQADILKAYECTCNEFVEKMNNTLMVCAYDGQKLSASMLEDMLYFHEYFMTDTSLVPSNLYNRDQKSVAFPSIYEQIKREKKTEDLMIRSEKLSMAGQFAAGIAHEIRNPLTSIKGFFQLIKESTNKEIYYKIIEEELDKIEQVSNEMLILAKPHSDLRHSHEILPLINDVKMLLETQAILKNISIITEFKTNNLYIYCEDTKIKQVLINLIKNAIEVMNQGTITITVEKADSRVILSVKDEGPGISKENLKKLGEPFYTTKPKGTGLGLLVCQKIIESHEGSLTVESQEGTGTTFTIELPLHAPYS</sequence>
<evidence type="ECO:0000256" key="7">
    <source>
        <dbReference type="ARBA" id="ARBA00022840"/>
    </source>
</evidence>
<evidence type="ECO:0000259" key="9">
    <source>
        <dbReference type="PROSITE" id="PS50109"/>
    </source>
</evidence>
<dbReference type="InterPro" id="IPR025847">
    <property type="entry name" value="MEDS_domain"/>
</dbReference>
<keyword evidence="6" id="KW-0418">Kinase</keyword>
<proteinExistence type="predicted"/>
<dbReference type="InterPro" id="IPR003661">
    <property type="entry name" value="HisK_dim/P_dom"/>
</dbReference>
<evidence type="ECO:0000256" key="2">
    <source>
        <dbReference type="ARBA" id="ARBA00012438"/>
    </source>
</evidence>
<evidence type="ECO:0000256" key="3">
    <source>
        <dbReference type="ARBA" id="ARBA00022553"/>
    </source>
</evidence>
<dbReference type="CDD" id="cd00075">
    <property type="entry name" value="HATPase"/>
    <property type="match status" value="1"/>
</dbReference>
<dbReference type="PRINTS" id="PR00344">
    <property type="entry name" value="BCTRLSENSOR"/>
</dbReference>
<dbReference type="SMART" id="SM00388">
    <property type="entry name" value="HisKA"/>
    <property type="match status" value="1"/>
</dbReference>
<reference evidence="10" key="1">
    <citation type="submission" date="2022-02" db="EMBL/GenBank/DDBJ databases">
        <title>Halalkalibacter sp. nov. isolated from Lonar Lake, India.</title>
        <authorList>
            <person name="Joshi A."/>
            <person name="Thite S."/>
            <person name="Lodha T."/>
        </authorList>
    </citation>
    <scope>NUCLEOTIDE SEQUENCE</scope>
    <source>
        <strain evidence="10">MEB205</strain>
    </source>
</reference>
<accession>A0A9X2I6Z4</accession>
<dbReference type="GO" id="GO:0000155">
    <property type="term" value="F:phosphorelay sensor kinase activity"/>
    <property type="evidence" value="ECO:0007669"/>
    <property type="project" value="InterPro"/>
</dbReference>